<dbReference type="InterPro" id="IPR004875">
    <property type="entry name" value="DDE_SF_endonuclease_dom"/>
</dbReference>
<reference evidence="2 3" key="1">
    <citation type="submission" date="2014-04" db="EMBL/GenBank/DDBJ databases">
        <authorList>
            <consortium name="DOE Joint Genome Institute"/>
            <person name="Kuo A."/>
            <person name="Ruytinx J."/>
            <person name="Rineau F."/>
            <person name="Colpaert J."/>
            <person name="Kohler A."/>
            <person name="Nagy L.G."/>
            <person name="Floudas D."/>
            <person name="Copeland A."/>
            <person name="Barry K.W."/>
            <person name="Cichocki N."/>
            <person name="Veneault-Fourrey C."/>
            <person name="LaButti K."/>
            <person name="Lindquist E.A."/>
            <person name="Lipzen A."/>
            <person name="Lundell T."/>
            <person name="Morin E."/>
            <person name="Murat C."/>
            <person name="Sun H."/>
            <person name="Tunlid A."/>
            <person name="Henrissat B."/>
            <person name="Grigoriev I.V."/>
            <person name="Hibbett D.S."/>
            <person name="Martin F."/>
            <person name="Nordberg H.P."/>
            <person name="Cantor M.N."/>
            <person name="Hua S.X."/>
        </authorList>
    </citation>
    <scope>NUCLEOTIDE SEQUENCE [LARGE SCALE GENOMIC DNA]</scope>
    <source>
        <strain evidence="2 3">UH-Slu-Lm8-n1</strain>
    </source>
</reference>
<keyword evidence="3" id="KW-1185">Reference proteome</keyword>
<sequence>DGNRENITIMVTICADGTEIPPTVIYKGKAFGTQWHHNNNLGASVAHSTKGWTDGVIGHHWIKDFDKKTCEKANGRPRLLLVDGHNSHYTEAFLSYARQQNIHVLCYPAHTTHIYQGLDVAVFGTLKRCWSEERDEFKRTTGQKITKKNFIQVYQKAHIRAVTPATIKAAFERTGVCPLNRQVITTDMMATSLVTSNQGHLPLLQPSPVRVLADAIHQYQ</sequence>
<dbReference type="STRING" id="930992.A0A0D0A666"/>
<reference evidence="3" key="2">
    <citation type="submission" date="2015-01" db="EMBL/GenBank/DDBJ databases">
        <title>Evolutionary Origins and Diversification of the Mycorrhizal Mutualists.</title>
        <authorList>
            <consortium name="DOE Joint Genome Institute"/>
            <consortium name="Mycorrhizal Genomics Consortium"/>
            <person name="Kohler A."/>
            <person name="Kuo A."/>
            <person name="Nagy L.G."/>
            <person name="Floudas D."/>
            <person name="Copeland A."/>
            <person name="Barry K.W."/>
            <person name="Cichocki N."/>
            <person name="Veneault-Fourrey C."/>
            <person name="LaButti K."/>
            <person name="Lindquist E.A."/>
            <person name="Lipzen A."/>
            <person name="Lundell T."/>
            <person name="Morin E."/>
            <person name="Murat C."/>
            <person name="Riley R."/>
            <person name="Ohm R."/>
            <person name="Sun H."/>
            <person name="Tunlid A."/>
            <person name="Henrissat B."/>
            <person name="Grigoriev I.V."/>
            <person name="Hibbett D.S."/>
            <person name="Martin F."/>
        </authorList>
    </citation>
    <scope>NUCLEOTIDE SEQUENCE [LARGE SCALE GENOMIC DNA]</scope>
    <source>
        <strain evidence="3">UH-Slu-Lm8-n1</strain>
    </source>
</reference>
<feature type="non-terminal residue" evidence="2">
    <location>
        <position position="1"/>
    </location>
</feature>
<organism evidence="2 3">
    <name type="scientific">Suillus luteus UH-Slu-Lm8-n1</name>
    <dbReference type="NCBI Taxonomy" id="930992"/>
    <lineage>
        <taxon>Eukaryota</taxon>
        <taxon>Fungi</taxon>
        <taxon>Dikarya</taxon>
        <taxon>Basidiomycota</taxon>
        <taxon>Agaricomycotina</taxon>
        <taxon>Agaricomycetes</taxon>
        <taxon>Agaricomycetidae</taxon>
        <taxon>Boletales</taxon>
        <taxon>Suillineae</taxon>
        <taxon>Suillaceae</taxon>
        <taxon>Suillus</taxon>
    </lineage>
</organism>
<dbReference type="HOGENOM" id="CLU_013929_2_2_1"/>
<dbReference type="GO" id="GO:0005634">
    <property type="term" value="C:nucleus"/>
    <property type="evidence" value="ECO:0007669"/>
    <property type="project" value="TreeGrafter"/>
</dbReference>
<dbReference type="InterPro" id="IPR050863">
    <property type="entry name" value="CenT-Element_Derived"/>
</dbReference>
<evidence type="ECO:0000313" key="2">
    <source>
        <dbReference type="EMBL" id="KIK33714.1"/>
    </source>
</evidence>
<proteinExistence type="predicted"/>
<dbReference type="PANTHER" id="PTHR19303:SF74">
    <property type="entry name" value="POGO TRANSPOSABLE ELEMENT WITH KRAB DOMAIN"/>
    <property type="match status" value="1"/>
</dbReference>
<dbReference type="Proteomes" id="UP000054485">
    <property type="component" value="Unassembled WGS sequence"/>
</dbReference>
<dbReference type="OrthoDB" id="3238847at2759"/>
<accession>A0A0D0A666</accession>
<dbReference type="InParanoid" id="A0A0D0A666"/>
<feature type="domain" description="DDE-1" evidence="1">
    <location>
        <begin position="5"/>
        <end position="171"/>
    </location>
</feature>
<dbReference type="AlphaFoldDB" id="A0A0D0A666"/>
<dbReference type="Pfam" id="PF03184">
    <property type="entry name" value="DDE_1"/>
    <property type="match status" value="1"/>
</dbReference>
<evidence type="ECO:0000259" key="1">
    <source>
        <dbReference type="Pfam" id="PF03184"/>
    </source>
</evidence>
<evidence type="ECO:0000313" key="3">
    <source>
        <dbReference type="Proteomes" id="UP000054485"/>
    </source>
</evidence>
<name>A0A0D0A666_9AGAM</name>
<dbReference type="GO" id="GO:0003677">
    <property type="term" value="F:DNA binding"/>
    <property type="evidence" value="ECO:0007669"/>
    <property type="project" value="TreeGrafter"/>
</dbReference>
<feature type="non-terminal residue" evidence="2">
    <location>
        <position position="220"/>
    </location>
</feature>
<gene>
    <name evidence="2" type="ORF">CY34DRAFT_35587</name>
</gene>
<dbReference type="PANTHER" id="PTHR19303">
    <property type="entry name" value="TRANSPOSON"/>
    <property type="match status" value="1"/>
</dbReference>
<dbReference type="EMBL" id="KN835883">
    <property type="protein sequence ID" value="KIK33714.1"/>
    <property type="molecule type" value="Genomic_DNA"/>
</dbReference>
<protein>
    <recommendedName>
        <fullName evidence="1">DDE-1 domain-containing protein</fullName>
    </recommendedName>
</protein>